<sequence length="598" mass="67532">MSENIFKKDTLQQNQRKRSNDIAKIQMITDSKKKFVQFERTTKFKTDPTITEWLSIFGNMPESLQLEALNSLVPTCKQYQIRHLHNLIAPYFQIDFIRLLPKEVFFNFIFYLHFILKLSFKILSYLSPKDLVLSASISRTWRHLAEDHILWMKKCLQYNIKEIFPPNLARRENWALFSAGLVDSPQESPHYFDGDSSFSSKISSSFCKSLFQSPSSSLHFSQLNLPSCLERSKWKAIYLRNQHISNNWRFRRPNAICHLRGHDEHVNILSKIILFLKVITCLKLRGDRLVTGSDDCTLRVWSVGTGECTQVLTGHTGGVWALQLSEDGKIAISGSTDRTVRVWNVETGVLMRCLNGHSSTVRCMSLSGNILVTGSRDCTIRMWNIEEGRCIRPFIGHLAAVRCVKYAGSSVVSGGYDHKIHVWNAENGTLEHVLEGHTHRVYSLLKNVIWLFLVLLIQQLEFGIQTLVGHQSLTSGMKLRGNKLISANADSTIKVWNILDGTCIHTLAGPNKHASAVTGFRFLDNGMIATSGDDGTVKLWDIEEGSFICDLIKLPSSGAGGCVWRMKATPTMLVCAVGSRNGTEDTKLVLMDFDGPYP</sequence>
<gene>
    <name evidence="1" type="ORF">MENTE1834_LOCUS5000</name>
</gene>
<organism evidence="1 2">
    <name type="scientific">Meloidogyne enterolobii</name>
    <name type="common">Root-knot nematode worm</name>
    <name type="synonym">Meloidogyne mayaguensis</name>
    <dbReference type="NCBI Taxonomy" id="390850"/>
    <lineage>
        <taxon>Eukaryota</taxon>
        <taxon>Metazoa</taxon>
        <taxon>Ecdysozoa</taxon>
        <taxon>Nematoda</taxon>
        <taxon>Chromadorea</taxon>
        <taxon>Rhabditida</taxon>
        <taxon>Tylenchina</taxon>
        <taxon>Tylenchomorpha</taxon>
        <taxon>Tylenchoidea</taxon>
        <taxon>Meloidogynidae</taxon>
        <taxon>Meloidogyninae</taxon>
        <taxon>Meloidogyne</taxon>
    </lineage>
</organism>
<accession>A0ACB0XY63</accession>
<dbReference type="EMBL" id="CAVMJV010000004">
    <property type="protein sequence ID" value="CAK5022757.1"/>
    <property type="molecule type" value="Genomic_DNA"/>
</dbReference>
<keyword evidence="2" id="KW-1185">Reference proteome</keyword>
<proteinExistence type="predicted"/>
<evidence type="ECO:0000313" key="2">
    <source>
        <dbReference type="Proteomes" id="UP001497535"/>
    </source>
</evidence>
<name>A0ACB0XY63_MELEN</name>
<evidence type="ECO:0000313" key="1">
    <source>
        <dbReference type="EMBL" id="CAK5022757.1"/>
    </source>
</evidence>
<protein>
    <submittedName>
        <fullName evidence="1">Uncharacterized protein</fullName>
    </submittedName>
</protein>
<reference evidence="1" key="1">
    <citation type="submission" date="2023-11" db="EMBL/GenBank/DDBJ databases">
        <authorList>
            <person name="Poullet M."/>
        </authorList>
    </citation>
    <scope>NUCLEOTIDE SEQUENCE</scope>
    <source>
        <strain evidence="1">E1834</strain>
    </source>
</reference>
<dbReference type="Proteomes" id="UP001497535">
    <property type="component" value="Unassembled WGS sequence"/>
</dbReference>
<comment type="caution">
    <text evidence="1">The sequence shown here is derived from an EMBL/GenBank/DDBJ whole genome shotgun (WGS) entry which is preliminary data.</text>
</comment>